<dbReference type="SMART" id="SM00194">
    <property type="entry name" value="PTPc"/>
    <property type="match status" value="2"/>
</dbReference>
<keyword evidence="4" id="KW-0904">Protein phosphatase</keyword>
<keyword evidence="7" id="KW-0472">Membrane</keyword>
<dbReference type="PRINTS" id="PR00700">
    <property type="entry name" value="PRTYPHPHTASE"/>
</dbReference>
<dbReference type="SMART" id="SM00404">
    <property type="entry name" value="PTPc_motif"/>
    <property type="match status" value="2"/>
</dbReference>
<keyword evidence="7" id="KW-1133">Transmembrane helix</keyword>
<gene>
    <name evidence="12" type="ORF">CLODIP_2_CD00833</name>
</gene>
<feature type="domain" description="Tyrosine specific protein phosphatases" evidence="11">
    <location>
        <begin position="1126"/>
        <end position="1195"/>
    </location>
</feature>
<comment type="caution">
    <text evidence="12">The sequence shown here is derived from an EMBL/GenBank/DDBJ whole genome shotgun (WGS) entry which is preliminary data.</text>
</comment>
<dbReference type="CDD" id="cd00047">
    <property type="entry name" value="PTPc"/>
    <property type="match status" value="2"/>
</dbReference>
<evidence type="ECO:0000259" key="9">
    <source>
        <dbReference type="PROSITE" id="PS50026"/>
    </source>
</evidence>
<evidence type="ECO:0000259" key="10">
    <source>
        <dbReference type="PROSITE" id="PS50055"/>
    </source>
</evidence>
<protein>
    <recommendedName>
        <fullName evidence="2">protein-tyrosine-phosphatase</fullName>
        <ecNumber evidence="2">3.1.3.48</ecNumber>
    </recommendedName>
</protein>
<dbReference type="Proteomes" id="UP000494165">
    <property type="component" value="Unassembled WGS sequence"/>
</dbReference>
<dbReference type="GO" id="GO:0008045">
    <property type="term" value="P:motor neuron axon guidance"/>
    <property type="evidence" value="ECO:0007669"/>
    <property type="project" value="TreeGrafter"/>
</dbReference>
<keyword evidence="6" id="KW-1015">Disulfide bond</keyword>
<dbReference type="PANTHER" id="PTHR19134:SF562">
    <property type="entry name" value="PROTEIN-TYROSINE-PHOSPHATASE"/>
    <property type="match status" value="1"/>
</dbReference>
<dbReference type="InterPro" id="IPR000742">
    <property type="entry name" value="EGF"/>
</dbReference>
<keyword evidence="13" id="KW-1185">Reference proteome</keyword>
<feature type="signal peptide" evidence="8">
    <location>
        <begin position="1"/>
        <end position="23"/>
    </location>
</feature>
<evidence type="ECO:0000313" key="12">
    <source>
        <dbReference type="EMBL" id="CAB3368677.1"/>
    </source>
</evidence>
<dbReference type="InterPro" id="IPR003595">
    <property type="entry name" value="Tyr_Pase_cat"/>
</dbReference>
<evidence type="ECO:0000259" key="11">
    <source>
        <dbReference type="PROSITE" id="PS50056"/>
    </source>
</evidence>
<dbReference type="GO" id="GO:0004725">
    <property type="term" value="F:protein tyrosine phosphatase activity"/>
    <property type="evidence" value="ECO:0007669"/>
    <property type="project" value="UniProtKB-EC"/>
</dbReference>
<feature type="domain" description="EGF-like" evidence="9">
    <location>
        <begin position="414"/>
        <end position="450"/>
    </location>
</feature>
<dbReference type="InterPro" id="IPR050348">
    <property type="entry name" value="Protein-Tyr_Phosphatase"/>
</dbReference>
<feature type="domain" description="Tyrosine specific protein phosphatases" evidence="11">
    <location>
        <begin position="1421"/>
        <end position="1475"/>
    </location>
</feature>
<dbReference type="PROSITE" id="PS50026">
    <property type="entry name" value="EGF_3"/>
    <property type="match status" value="1"/>
</dbReference>
<dbReference type="PROSITE" id="PS00022">
    <property type="entry name" value="EGF_1"/>
    <property type="match status" value="1"/>
</dbReference>
<accession>A0A8S1CIN2</accession>
<sequence length="1495" mass="170602">MFGRFSALLFLLLLAEDFNFTNGYVFEVKKFGELKACVSDKTIAFVKEPKNKQDFTKVDEVDLDGNPVLPRDVKYDCNLVIENGCQSWEWKSGWNRSLNTKDSLDPYPMVTDYRWHDLTTYFPNKKFESKLTIPHQYFKLHFSILASDSAQFLLTNDTTFEKGFRAVIDGWGNSHQSELHYCTAIYNANLDLWPTCGKKFKNFQNEIILDGGKNWVHAEVKSAQRSLGEIEYKATTNTLTINFPDRKNENRMENYLSFRTNEKGLFKLHKYHVLLPFESLNSMELLLKSNLPNTLCIDVVFLTTMAKTEGNQAFKIEIKNAQKNVIFNENIIAARKNEWTTERIFRNDIKLRKDWTLTLTAHARELVIGGIKFCKGGFMVYKPKIENPSHCQSLVKETDTIEQVTDHFTKTWSELIDCKKLFGEDCISFQMCHQEGYCACFAGYQGNNCENQCLGTMFGLNCSQFSKRKCFKEHFFSTNGTCREGCAAGYSLPDCIYECTGDKYGINCYNTSKKKCLNNDINRVDGSCLQGCEDGYYHPMCERACERSNYGKNCVSTSMKKCKEDLFNHVDGSCSKGCKEGYSYPDCINECKGNSYGVNCSKTSTKHCYGGHLNRVNGNCLHGCDDGYYSPACEKECIGAAYGKNCTKKSERKCLGGKYSPKDGSCREGCADGYYESDCIKECNGGWYGKKCAKFSNRLCLNGHYSRTNGLCLEGCQYRYIYPDCDKEIQTATPQWKTKNSDKITLDIASSLKDTSGITDIIIQYKKISEAQWTNTSDGRISSALEENVAPKEELCKPVSLTVLYNDTETIIDHQRLDKLDFNFTVDDCKCGEYKITLTMTDSLPDTYLLACMNCQVPPKREDHTLLISLSVAFIFLILAVLPALGVWFYSKKWKETMLSSPPSVKYFKSSERATIQKSPLIENQDCDERLSHCNTTEVEQYLQSALVGNFLKEQFEKFPRGQTQSWDYGTKPENKSKNRYTNLAAYDSSRVKLQLLPGDANSDYINANYVDGYKQPKAYIASQGPKADTLNDFWRMVWQEKISLIVMVTNILESGKKKCEVYWSDVKQEVRYGFVTVRTIKEEIGSDFVIRTMSVTRDQIERIVRQLHYTGWPDHGVPNGTQSMVNFVDEINQYNNKQPILVHCSAGVGRTGTVILIDACLKMYRSHGKIDAFAILTRMRAQRANLVDNLPQLEFAFLVLLEKIANPKFEISCVKFSEEYINLMRDHKRRLREEFAKISVICERDFQRTETPVKNDTNKCRYPKFISSSNHIVRLFPYENVVTMSFVNAVTVDGYKKPKQFIATQVPLKNTVADFWRMVDQFNVKEVVVLNEPHISEPQFLPTNQRSLIFGGIEVILEDFEEYQSVKTLNITLINKAKCKNVSVKCASFGWIAGEVAPPSLKSLFDLWGTLKITNEKDIISVVCHDGVTASGLFLGVGFVIEKIKLEHVVDPGLAVRTMRKSRPAFISSQVQYELLLEAAKHYLYSFDTYGNFK</sequence>
<evidence type="ECO:0000313" key="13">
    <source>
        <dbReference type="Proteomes" id="UP000494165"/>
    </source>
</evidence>
<dbReference type="SUPFAM" id="SSF52799">
    <property type="entry name" value="(Phosphotyrosine protein) phosphatases II"/>
    <property type="match status" value="2"/>
</dbReference>
<keyword evidence="6" id="KW-0245">EGF-like domain</keyword>
<dbReference type="Pfam" id="PF00102">
    <property type="entry name" value="Y_phosphatase"/>
    <property type="match status" value="2"/>
</dbReference>
<evidence type="ECO:0000256" key="7">
    <source>
        <dbReference type="SAM" id="Phobius"/>
    </source>
</evidence>
<evidence type="ECO:0000256" key="6">
    <source>
        <dbReference type="PROSITE-ProRule" id="PRU00076"/>
    </source>
</evidence>
<comment type="similarity">
    <text evidence="1">Belongs to the protein-tyrosine phosphatase family.</text>
</comment>
<comment type="catalytic activity">
    <reaction evidence="5">
        <text>O-phospho-L-tyrosyl-[protein] + H2O = L-tyrosyl-[protein] + phosphate</text>
        <dbReference type="Rhea" id="RHEA:10684"/>
        <dbReference type="Rhea" id="RHEA-COMP:10136"/>
        <dbReference type="Rhea" id="RHEA-COMP:20101"/>
        <dbReference type="ChEBI" id="CHEBI:15377"/>
        <dbReference type="ChEBI" id="CHEBI:43474"/>
        <dbReference type="ChEBI" id="CHEBI:46858"/>
        <dbReference type="ChEBI" id="CHEBI:61978"/>
        <dbReference type="EC" id="3.1.3.48"/>
    </reaction>
</comment>
<evidence type="ECO:0000256" key="4">
    <source>
        <dbReference type="ARBA" id="ARBA00022912"/>
    </source>
</evidence>
<dbReference type="PROSITE" id="PS50056">
    <property type="entry name" value="TYR_PHOSPHATASE_2"/>
    <property type="match status" value="2"/>
</dbReference>
<feature type="disulfide bond" evidence="6">
    <location>
        <begin position="440"/>
        <end position="449"/>
    </location>
</feature>
<feature type="domain" description="Tyrosine-protein phosphatase" evidence="10">
    <location>
        <begin position="1232"/>
        <end position="1484"/>
    </location>
</feature>
<keyword evidence="7" id="KW-0812">Transmembrane</keyword>
<dbReference type="Gene3D" id="3.90.190.10">
    <property type="entry name" value="Protein tyrosine phosphatase superfamily"/>
    <property type="match status" value="2"/>
</dbReference>
<dbReference type="PROSITE" id="PS50055">
    <property type="entry name" value="TYR_PHOSPHATASE_PTP"/>
    <property type="match status" value="2"/>
</dbReference>
<reference evidence="12 13" key="1">
    <citation type="submission" date="2020-04" db="EMBL/GenBank/DDBJ databases">
        <authorList>
            <person name="Alioto T."/>
            <person name="Alioto T."/>
            <person name="Gomez Garrido J."/>
        </authorList>
    </citation>
    <scope>NUCLEOTIDE SEQUENCE [LARGE SCALE GENOMIC DNA]</scope>
</reference>
<keyword evidence="3" id="KW-0378">Hydrolase</keyword>
<dbReference type="PROSITE" id="PS00383">
    <property type="entry name" value="TYR_PHOSPHATASE_1"/>
    <property type="match status" value="1"/>
</dbReference>
<dbReference type="InterPro" id="IPR029021">
    <property type="entry name" value="Prot-tyrosine_phosphatase-like"/>
</dbReference>
<evidence type="ECO:0000256" key="1">
    <source>
        <dbReference type="ARBA" id="ARBA00009580"/>
    </source>
</evidence>
<feature type="chain" id="PRO_5035948799" description="protein-tyrosine-phosphatase" evidence="8">
    <location>
        <begin position="24"/>
        <end position="1495"/>
    </location>
</feature>
<dbReference type="InterPro" id="IPR016130">
    <property type="entry name" value="Tyr_Pase_AS"/>
</dbReference>
<dbReference type="InterPro" id="IPR000242">
    <property type="entry name" value="PTP_cat"/>
</dbReference>
<name>A0A8S1CIN2_9INSE</name>
<dbReference type="EMBL" id="CADEPI010000039">
    <property type="protein sequence ID" value="CAB3368677.1"/>
    <property type="molecule type" value="Genomic_DNA"/>
</dbReference>
<evidence type="ECO:0000256" key="5">
    <source>
        <dbReference type="ARBA" id="ARBA00051722"/>
    </source>
</evidence>
<proteinExistence type="inferred from homology"/>
<organism evidence="12 13">
    <name type="scientific">Cloeon dipterum</name>
    <dbReference type="NCBI Taxonomy" id="197152"/>
    <lineage>
        <taxon>Eukaryota</taxon>
        <taxon>Metazoa</taxon>
        <taxon>Ecdysozoa</taxon>
        <taxon>Arthropoda</taxon>
        <taxon>Hexapoda</taxon>
        <taxon>Insecta</taxon>
        <taxon>Pterygota</taxon>
        <taxon>Palaeoptera</taxon>
        <taxon>Ephemeroptera</taxon>
        <taxon>Pisciforma</taxon>
        <taxon>Baetidae</taxon>
        <taxon>Cloeon</taxon>
    </lineage>
</organism>
<dbReference type="OrthoDB" id="6108687at2759"/>
<evidence type="ECO:0000256" key="2">
    <source>
        <dbReference type="ARBA" id="ARBA00013064"/>
    </source>
</evidence>
<comment type="caution">
    <text evidence="6">Lacks conserved residue(s) required for the propagation of feature annotation.</text>
</comment>
<feature type="domain" description="Tyrosine-protein phosphatase" evidence="10">
    <location>
        <begin position="952"/>
        <end position="1204"/>
    </location>
</feature>
<dbReference type="Gene3D" id="2.170.300.10">
    <property type="entry name" value="Tie2 ligand-binding domain superfamily"/>
    <property type="match status" value="2"/>
</dbReference>
<dbReference type="FunFam" id="3.90.190.10:FF:000102">
    <property type="entry name" value="Receptor-type tyrosine-protein phosphatase"/>
    <property type="match status" value="1"/>
</dbReference>
<feature type="transmembrane region" description="Helical" evidence="7">
    <location>
        <begin position="866"/>
        <end position="890"/>
    </location>
</feature>
<evidence type="ECO:0000256" key="8">
    <source>
        <dbReference type="SAM" id="SignalP"/>
    </source>
</evidence>
<dbReference type="EC" id="3.1.3.48" evidence="2"/>
<evidence type="ECO:0000256" key="3">
    <source>
        <dbReference type="ARBA" id="ARBA00022801"/>
    </source>
</evidence>
<keyword evidence="8" id="KW-0732">Signal</keyword>
<dbReference type="PANTHER" id="PTHR19134">
    <property type="entry name" value="RECEPTOR-TYPE TYROSINE-PROTEIN PHOSPHATASE"/>
    <property type="match status" value="1"/>
</dbReference>
<dbReference type="InterPro" id="IPR000387">
    <property type="entry name" value="Tyr_Pase_dom"/>
</dbReference>